<evidence type="ECO:0000259" key="2">
    <source>
        <dbReference type="Pfam" id="PF03008"/>
    </source>
</evidence>
<dbReference type="EMBL" id="LGCM01000032">
    <property type="protein sequence ID" value="KPL83331.1"/>
    <property type="molecule type" value="Genomic_DNA"/>
</dbReference>
<proteinExistence type="predicted"/>
<name>A0A0P6YL55_9CHLR</name>
<dbReference type="GO" id="GO:0005524">
    <property type="term" value="F:ATP binding"/>
    <property type="evidence" value="ECO:0007669"/>
    <property type="project" value="InterPro"/>
</dbReference>
<dbReference type="PATRIC" id="fig|229921.5.peg.2572"/>
<evidence type="ECO:0000313" key="4">
    <source>
        <dbReference type="Proteomes" id="UP000050501"/>
    </source>
</evidence>
<dbReference type="Proteomes" id="UP000050501">
    <property type="component" value="Unassembled WGS sequence"/>
</dbReference>
<dbReference type="InterPro" id="IPR004256">
    <property type="entry name" value="DUF234"/>
</dbReference>
<keyword evidence="4" id="KW-1185">Reference proteome</keyword>
<protein>
    <recommendedName>
        <fullName evidence="5">ATPase</fullName>
    </recommendedName>
</protein>
<organism evidence="3 4">
    <name type="scientific">Levilinea saccharolytica</name>
    <dbReference type="NCBI Taxonomy" id="229921"/>
    <lineage>
        <taxon>Bacteria</taxon>
        <taxon>Bacillati</taxon>
        <taxon>Chloroflexota</taxon>
        <taxon>Anaerolineae</taxon>
        <taxon>Anaerolineales</taxon>
        <taxon>Anaerolineaceae</taxon>
        <taxon>Levilinea</taxon>
    </lineage>
</organism>
<feature type="domain" description="DUF234" evidence="2">
    <location>
        <begin position="318"/>
        <end position="409"/>
    </location>
</feature>
<dbReference type="SUPFAM" id="SSF46785">
    <property type="entry name" value="Winged helix' DNA-binding domain"/>
    <property type="match status" value="1"/>
</dbReference>
<dbReference type="STRING" id="229921.ADN01_08575"/>
<dbReference type="Gene3D" id="3.40.50.300">
    <property type="entry name" value="P-loop containing nucleotide triphosphate hydrolases"/>
    <property type="match status" value="1"/>
</dbReference>
<comment type="caution">
    <text evidence="3">The sequence shown here is derived from an EMBL/GenBank/DDBJ whole genome shotgun (WGS) entry which is preliminary data.</text>
</comment>
<feature type="domain" description="ATPase" evidence="1">
    <location>
        <begin position="5"/>
        <end position="208"/>
    </location>
</feature>
<reference evidence="3 4" key="1">
    <citation type="submission" date="2015-07" db="EMBL/GenBank/DDBJ databases">
        <title>Genome sequence of Levilinea saccharolytica DSM 16555.</title>
        <authorList>
            <person name="Hemp J."/>
            <person name="Ward L.M."/>
            <person name="Pace L.A."/>
            <person name="Fischer W.W."/>
        </authorList>
    </citation>
    <scope>NUCLEOTIDE SEQUENCE [LARGE SCALE GENOMIC DNA]</scope>
    <source>
        <strain evidence="3 4">KIBI-1</strain>
    </source>
</reference>
<dbReference type="PANTHER" id="PTHR34704">
    <property type="entry name" value="ATPASE"/>
    <property type="match status" value="1"/>
</dbReference>
<dbReference type="Pfam" id="PF01637">
    <property type="entry name" value="ATPase_2"/>
    <property type="match status" value="1"/>
</dbReference>
<dbReference type="AlphaFoldDB" id="A0A0P6YL55"/>
<gene>
    <name evidence="3" type="ORF">ADN01_08575</name>
</gene>
<dbReference type="InterPro" id="IPR036390">
    <property type="entry name" value="WH_DNA-bd_sf"/>
</dbReference>
<evidence type="ECO:0000313" key="3">
    <source>
        <dbReference type="EMBL" id="KPL83331.1"/>
    </source>
</evidence>
<accession>A0A0P6YL55</accession>
<evidence type="ECO:0008006" key="5">
    <source>
        <dbReference type="Google" id="ProtNLM"/>
    </source>
</evidence>
<dbReference type="Pfam" id="PF03008">
    <property type="entry name" value="DUF234"/>
    <property type="match status" value="1"/>
</dbReference>
<evidence type="ECO:0000259" key="1">
    <source>
        <dbReference type="Pfam" id="PF01637"/>
    </source>
</evidence>
<dbReference type="PANTHER" id="PTHR34704:SF1">
    <property type="entry name" value="ATPASE"/>
    <property type="match status" value="1"/>
</dbReference>
<dbReference type="InterPro" id="IPR027417">
    <property type="entry name" value="P-loop_NTPase"/>
</dbReference>
<sequence length="499" mass="57212">MTTPFIGRSRELGELNRRYQSQKAEFMILYGRRRVGKTRLITHWMEMAKPRAFFWIAAPTSSVDQLRSFSQAVFRFESQSQPPADMSYGDWPTAFEALARLAEKERLAVIVDEFTYLLEAEPAVSAYLQHAWDHSLSKSNLFLILSGSHLGMMHRQVLSYQAPLYGRSTANLLLQPLPFGVTHSFYPNYSADERVAVYAMLGGVPAYWERFASERNLTQNIRSEFLNYSASLHDEPRLLLADFLRDPHNYISIFRAIANGARTPKEIAGFSGLEEKHIPQYLSVLTETGFITRRVPVTKPPTSRLGRHFIADPFLRFYYRFLARRQSQLALGVEEQALEEIKRHLLDFIGTYTWEELCQEWLLRATGHVHLPFLPDQVGSAWTRKAQVDVVGINSMEKTLILGECKWSPKAMGRDVLDGLVQKTAEFVPSEGRWRVYYLGFARGGWLREAQSYAKTFEKTNVQGENWTAIGLSILDLSQVDQDLRDWSESKDNGGEIVF</sequence>
<dbReference type="RefSeq" id="WP_062416740.1">
    <property type="nucleotide sequence ID" value="NZ_DF967974.1"/>
</dbReference>
<dbReference type="InterPro" id="IPR011579">
    <property type="entry name" value="ATPase_dom"/>
</dbReference>
<dbReference type="SUPFAM" id="SSF52540">
    <property type="entry name" value="P-loop containing nucleoside triphosphate hydrolases"/>
    <property type="match status" value="1"/>
</dbReference>